<gene>
    <name evidence="1" type="ORF">L6452_07229</name>
</gene>
<reference evidence="1 2" key="2">
    <citation type="journal article" date="2022" name="Mol. Ecol. Resour.">
        <title>The genomes of chicory, endive, great burdock and yacon provide insights into Asteraceae paleo-polyploidization history and plant inulin production.</title>
        <authorList>
            <person name="Fan W."/>
            <person name="Wang S."/>
            <person name="Wang H."/>
            <person name="Wang A."/>
            <person name="Jiang F."/>
            <person name="Liu H."/>
            <person name="Zhao H."/>
            <person name="Xu D."/>
            <person name="Zhang Y."/>
        </authorList>
    </citation>
    <scope>NUCLEOTIDE SEQUENCE [LARGE SCALE GENOMIC DNA]</scope>
    <source>
        <strain evidence="2">cv. Niubang</strain>
    </source>
</reference>
<dbReference type="Proteomes" id="UP001055879">
    <property type="component" value="Linkage Group LG02"/>
</dbReference>
<reference evidence="2" key="1">
    <citation type="journal article" date="2022" name="Mol. Ecol. Resour.">
        <title>The genomes of chicory, endive, great burdock and yacon provide insights into Asteraceae palaeo-polyploidization history and plant inulin production.</title>
        <authorList>
            <person name="Fan W."/>
            <person name="Wang S."/>
            <person name="Wang H."/>
            <person name="Wang A."/>
            <person name="Jiang F."/>
            <person name="Liu H."/>
            <person name="Zhao H."/>
            <person name="Xu D."/>
            <person name="Zhang Y."/>
        </authorList>
    </citation>
    <scope>NUCLEOTIDE SEQUENCE [LARGE SCALE GENOMIC DNA]</scope>
    <source>
        <strain evidence="2">cv. Niubang</strain>
    </source>
</reference>
<evidence type="ECO:0000313" key="1">
    <source>
        <dbReference type="EMBL" id="KAI3759423.1"/>
    </source>
</evidence>
<evidence type="ECO:0000313" key="2">
    <source>
        <dbReference type="Proteomes" id="UP001055879"/>
    </source>
</evidence>
<proteinExistence type="predicted"/>
<comment type="caution">
    <text evidence="1">The sequence shown here is derived from an EMBL/GenBank/DDBJ whole genome shotgun (WGS) entry which is preliminary data.</text>
</comment>
<dbReference type="EMBL" id="CM042048">
    <property type="protein sequence ID" value="KAI3759423.1"/>
    <property type="molecule type" value="Genomic_DNA"/>
</dbReference>
<accession>A0ACB9ELI1</accession>
<organism evidence="1 2">
    <name type="scientific">Arctium lappa</name>
    <name type="common">Greater burdock</name>
    <name type="synonym">Lappa major</name>
    <dbReference type="NCBI Taxonomy" id="4217"/>
    <lineage>
        <taxon>Eukaryota</taxon>
        <taxon>Viridiplantae</taxon>
        <taxon>Streptophyta</taxon>
        <taxon>Embryophyta</taxon>
        <taxon>Tracheophyta</taxon>
        <taxon>Spermatophyta</taxon>
        <taxon>Magnoliopsida</taxon>
        <taxon>eudicotyledons</taxon>
        <taxon>Gunneridae</taxon>
        <taxon>Pentapetalae</taxon>
        <taxon>asterids</taxon>
        <taxon>campanulids</taxon>
        <taxon>Asterales</taxon>
        <taxon>Asteraceae</taxon>
        <taxon>Carduoideae</taxon>
        <taxon>Cardueae</taxon>
        <taxon>Arctiinae</taxon>
        <taxon>Arctium</taxon>
    </lineage>
</organism>
<sequence length="93" mass="10612">MLVMAIEVWPDGDGGDKISKRRDFFTQTSFKQNISFPALSFSSSRSVKPSDTFQNPNPKIGKLSRFQSLNHFNRHEPLRRQSCGRRLLPSASK</sequence>
<name>A0ACB9ELI1_ARCLA</name>
<keyword evidence="2" id="KW-1185">Reference proteome</keyword>
<protein>
    <submittedName>
        <fullName evidence="1">Uncharacterized protein</fullName>
    </submittedName>
</protein>